<evidence type="ECO:0000256" key="3">
    <source>
        <dbReference type="PROSITE-ProRule" id="PRU00221"/>
    </source>
</evidence>
<dbReference type="OrthoDB" id="4205651at2759"/>
<feature type="compositionally biased region" description="Polar residues" evidence="4">
    <location>
        <begin position="27"/>
        <end position="38"/>
    </location>
</feature>
<evidence type="ECO:0000256" key="4">
    <source>
        <dbReference type="SAM" id="MobiDB-lite"/>
    </source>
</evidence>
<feature type="compositionally biased region" description="Polar residues" evidence="4">
    <location>
        <begin position="1374"/>
        <end position="1384"/>
    </location>
</feature>
<feature type="compositionally biased region" description="Basic and acidic residues" evidence="4">
    <location>
        <begin position="1814"/>
        <end position="1827"/>
    </location>
</feature>
<dbReference type="InterPro" id="IPR015943">
    <property type="entry name" value="WD40/YVTN_repeat-like_dom_sf"/>
</dbReference>
<dbReference type="InterPro" id="IPR001680">
    <property type="entry name" value="WD40_rpt"/>
</dbReference>
<accession>A0A167XGI1</accession>
<dbReference type="CDD" id="cd01201">
    <property type="entry name" value="PH_BEACH"/>
    <property type="match status" value="1"/>
</dbReference>
<dbReference type="Pfam" id="PF14844">
    <property type="entry name" value="PH_BEACH"/>
    <property type="match status" value="1"/>
</dbReference>
<dbReference type="PROSITE" id="PS00678">
    <property type="entry name" value="WD_REPEATS_1"/>
    <property type="match status" value="1"/>
</dbReference>
<dbReference type="SUPFAM" id="SSF50978">
    <property type="entry name" value="WD40 repeat-like"/>
    <property type="match status" value="1"/>
</dbReference>
<sequence length="2690" mass="298448">MAHHLQIPTASPQSQSQSPSSSSSSPLQQRHNYQSSPASPHPLSSRLVSTIAPLLDTIASFSSSSSSSSSSSTPPDALLSNQDVIATITESLLRLRHLFIDDASLIEAKQIFRRLFGFATLIRFIAYLRDAYHPDKYHLSLQDRKILLSLVSDTLEVIAEVLRENAAEKRYFRRAEKKNRILLEDALRDICDNLDYDVDLASPNCEFVETEQFFSFLLAAGLGESILCDFLPRIRKRVEKAVADTNQPISRGLVQAATQTIFGPSEVVENPELLSPLISLWLNLSSKDVRQFAIHRLALPICLLQLAKTSLRNRCALDSIGVLSLILPLIGSKPAVVPNGDEASSTAAIPGHTAEELQVYRELATELCYDGIDHLSDAIDVYRRAHTNIEVSSFLRSAIKNSKTPPCIQFDLSRHGFSSIELPSVGKQFPPIGVSFGSTTGGVVGQISGVGSLVDGGVGGAVGSGNRLATGSPGYTISLWVKFDSFDPDVHTTLFGAFDTDQTCFILLYIERNTRKFVLQTSLNSPFSSVRFRSRVFEEKKWYHIAIVHKRNHKVPAASRANLFVDGEFIEQLKAEYPATPTPVVSPQTGRMTHPRVQCFLGTPEDLAPSIGKGASTLRWSLASAVLFDQAWNDDLISVFYHLGPKYHGNFQDCLGDFQTYRASAALNLRNETSHPDKDENSEIVTMIRHRASYVIPEGSVLVNFSPMGLLHHTAEEAKNAENNGHVDDVDECMLLKSLSKQAARNLSAVIHSAGNPVMINAAIPSINTALTLPHGMAMLTGDPVVCIPHSIDDISWRIGGCVAIHISMVEAANTPELLVNAVDTLFEAVVDNWRNSEVMEKENGYSVLAVLISEKLGVSSALGPSALGGAMTSSPANSSPVLGRDRSGSASGHGSPVASWTTQPVVFASQKERTAITHHILTSILSFVGYDFTNPRRSCISNPLAYRVLIVDLECWRIAERSIQELYYEQFITFAATSQYHSFNNRRLYRMRVVKKLIEAFKGEPITSETLDLALKAFKTILLACISSENLRLVALCITYAVHKSKSVIVSTSTPIRMASTGGNSGSGTGSGPAGHGLRSRKSSRFDIRSRRAGPLLISQAGGETLTRTQIGIEVLKVYTEIVCDENGCGTANLKKFAKAVTNKWLLYLISEDDPQVITHASKMLARLLVTQGPSYVKKFAEKNGGFVILRERLRRWWYLPALWTICFAVLMGRDIAAIMKDGPATTGSQMPSFEDMFIKKHGYEKVEITYPDVLSVMMAMLSSGLKATAYRNSSDPDESGANTTDGRWWYLPALWTICFAVLMGRDIAAIMKDGPATTGSQMPSFEDMFIKKHGYEKVEITYPDVLSVMMAMLSSGLKATAYRNSSDPDESGANTTDGSSRTHTPDSRSRGLSASSPTPSPHSKPSSAQSEQLLLAVISFLSTLRAKSPRFQEFAIASNYTQEICFLLYPIVVGSDTVSADLELNSHASALTMGGNVVSSPAGLKLTTVDSSDSAPGPRKSSSFIFLSERSASVPSASLVPESTSQKTIRLCSHMIVSMRGILFSVVLMSLSRAEQEADVLALLQKLTYWQTVLLASGDDGRESNYLHLLCYQIYVKLVSTSQAVRLSAANFFRILLVQKPTETLSMLNHASSPLQKRLSAGFRELVGMDDASFLEWVDSQRDDLDSFFFGIHSKAWDAFVRDDRDKIDDITRGKMLKRKEKLKQWVGSEMIEEDIIRRHDMTFDFWPANIAGSEVARYFRAVQDLQDHLSFMNSIVTRMLRALRCENGILAEDMEIKWRLDQTEGRSRIRRRIIPDDTRGTQDYQPKHRNRSETKSSGRSDVSSRQRSYSNVGGDTMGNMRSEVSARSGYDGSLNTGTPGVTGRGTGSGSEERSMEEGFELIDGPLDDGSEFEDKNRKVLRSVKRGDEVQLIFNISRIMGLEACEGLLIVGMDHIYILDNFFYRPDGEIVNVWQASHEERDPYVRMISGRESDDRRANNGEHETRSWAWSDVVSISKRRFLFRDVALEMFFADGRSYLLTLMTSGARNELYGHLLQRAPQISNPNNSQHGSENWRFEALRNDDNTPQFFGSKFVNVFSQTSTHPATRKWIKGEMSNLHYLMLVNTFAGRTFNDLTQYPVFPWVLADYTSEELDLSNPKSYRDLTKPMGCQHPERAAEFRMRYQSFAEMEGEPPFHYGTHYSSAMIVSSYLIRLQPFVKSYLLMQGGTFDHADRMFYSIGKAWESASRSTMTDVRELTPEFFYLPEFLVNINDYDFGLRQNTAASIGDVELPPWAKGDPKIFIQKHREALESPYVSEHLHHWIDLVFGFKQKGEAAIEATNVFHHLSYQGAKDLDAIDDPVERLATIGIIHNFGQTPHQVFQKPHPAREEFTHKNSRLDTSVEDLQRTPSSILDTSSSVASLVPVVSSKLERVQCSGPFRLNVPPTYDRYMEWGHADGSLRFYVSDTKKLLGTTEGAHIGQLSAAVFADSQTLITAGTDCTVSVWTFVADSKLVDLAARASLYGHRSVVTTLAVSRSFSAVLSASKDGQIMLWDLNRLEFVRSLPAKGPINCATFNDATGNIMICRSNCVSLFTLNGELLLEQEVCEQSEDAILSCAFYEGTSNEWLERELLFTGHRKGVVNVWNKVIRDGKFELDLVQQLHHVDNRKGGANAAAPAGVTCILPLAQVVYTGDESGRVYEWDSVHRHS</sequence>
<feature type="compositionally biased region" description="Low complexity" evidence="4">
    <location>
        <begin position="11"/>
        <end position="26"/>
    </location>
</feature>
<reference evidence="7 8" key="1">
    <citation type="journal article" date="2016" name="Genome Biol. Evol.">
        <title>Divergent and convergent evolution of fungal pathogenicity.</title>
        <authorList>
            <person name="Shang Y."/>
            <person name="Xiao G."/>
            <person name="Zheng P."/>
            <person name="Cen K."/>
            <person name="Zhan S."/>
            <person name="Wang C."/>
        </authorList>
    </citation>
    <scope>NUCLEOTIDE SEQUENCE [LARGE SCALE GENOMIC DNA]</scope>
    <source>
        <strain evidence="7 8">ARSEF 7405</strain>
    </source>
</reference>
<evidence type="ECO:0000256" key="1">
    <source>
        <dbReference type="ARBA" id="ARBA00022574"/>
    </source>
</evidence>
<dbReference type="InterPro" id="IPR036322">
    <property type="entry name" value="WD40_repeat_dom_sf"/>
</dbReference>
<proteinExistence type="predicted"/>
<evidence type="ECO:0000259" key="5">
    <source>
        <dbReference type="PROSITE" id="PS50197"/>
    </source>
</evidence>
<dbReference type="SUPFAM" id="SSF50729">
    <property type="entry name" value="PH domain-like"/>
    <property type="match status" value="1"/>
</dbReference>
<evidence type="ECO:0000259" key="6">
    <source>
        <dbReference type="PROSITE" id="PS51783"/>
    </source>
</evidence>
<dbReference type="Gene3D" id="2.130.10.10">
    <property type="entry name" value="YVTN repeat-like/Quinoprotein amine dehydrogenase"/>
    <property type="match status" value="1"/>
</dbReference>
<protein>
    <submittedName>
        <fullName evidence="7">BEACH domain protein</fullName>
    </submittedName>
</protein>
<dbReference type="VEuPathDB" id="FungiDB:AAP_04015"/>
<dbReference type="PROSITE" id="PS50294">
    <property type="entry name" value="WD_REPEATS_REGION"/>
    <property type="match status" value="1"/>
</dbReference>
<dbReference type="Pfam" id="PF00400">
    <property type="entry name" value="WD40"/>
    <property type="match status" value="1"/>
</dbReference>
<dbReference type="InterPro" id="IPR019775">
    <property type="entry name" value="WD40_repeat_CS"/>
</dbReference>
<dbReference type="PANTHER" id="PTHR46108">
    <property type="entry name" value="BLUE CHEESE"/>
    <property type="match status" value="1"/>
</dbReference>
<evidence type="ECO:0000313" key="8">
    <source>
        <dbReference type="Proteomes" id="UP000242877"/>
    </source>
</evidence>
<feature type="repeat" description="WD" evidence="3">
    <location>
        <begin position="2504"/>
        <end position="2545"/>
    </location>
</feature>
<dbReference type="Pfam" id="PF02138">
    <property type="entry name" value="Beach"/>
    <property type="match status" value="1"/>
</dbReference>
<gene>
    <name evidence="7" type="ORF">AAP_04015</name>
</gene>
<dbReference type="SMART" id="SM01026">
    <property type="entry name" value="Beach"/>
    <property type="match status" value="1"/>
</dbReference>
<dbReference type="Pfam" id="PF13385">
    <property type="entry name" value="Laminin_G_3"/>
    <property type="match status" value="1"/>
</dbReference>
<feature type="region of interest" description="Disordered" evidence="4">
    <location>
        <begin position="1"/>
        <end position="44"/>
    </location>
</feature>
<dbReference type="PANTHER" id="PTHR46108:SF4">
    <property type="entry name" value="BLUE CHEESE"/>
    <property type="match status" value="1"/>
</dbReference>
<dbReference type="Proteomes" id="UP000242877">
    <property type="component" value="Unassembled WGS sequence"/>
</dbReference>
<dbReference type="InterPro" id="IPR013320">
    <property type="entry name" value="ConA-like_dom_sf"/>
</dbReference>
<feature type="region of interest" description="Disordered" evidence="4">
    <location>
        <begin position="873"/>
        <end position="898"/>
    </location>
</feature>
<evidence type="ECO:0000313" key="7">
    <source>
        <dbReference type="EMBL" id="KZZ90065.1"/>
    </source>
</evidence>
<name>A0A167XGI1_9EURO</name>
<feature type="domain" description="BEACH-type PH" evidence="6">
    <location>
        <begin position="1907"/>
        <end position="2038"/>
    </location>
</feature>
<dbReference type="Gene3D" id="1.10.1540.10">
    <property type="entry name" value="BEACH domain"/>
    <property type="match status" value="1"/>
</dbReference>
<dbReference type="InterPro" id="IPR056252">
    <property type="entry name" value="Alfy-like_Arm-like"/>
</dbReference>
<dbReference type="SMART" id="SM00320">
    <property type="entry name" value="WD40"/>
    <property type="match status" value="5"/>
</dbReference>
<dbReference type="Gene3D" id="2.30.29.30">
    <property type="entry name" value="Pleckstrin-homology domain (PH domain)/Phosphotyrosine-binding domain (PTB)"/>
    <property type="match status" value="1"/>
</dbReference>
<feature type="compositionally biased region" description="Basic and acidic residues" evidence="4">
    <location>
        <begin position="1792"/>
        <end position="1803"/>
    </location>
</feature>
<dbReference type="PROSITE" id="PS50082">
    <property type="entry name" value="WD_REPEATS_2"/>
    <property type="match status" value="1"/>
</dbReference>
<feature type="region of interest" description="Disordered" evidence="4">
    <location>
        <begin position="1792"/>
        <end position="1876"/>
    </location>
</feature>
<keyword evidence="2" id="KW-0677">Repeat</keyword>
<keyword evidence="1 3" id="KW-0853">WD repeat</keyword>
<dbReference type="PROSITE" id="PS50197">
    <property type="entry name" value="BEACH"/>
    <property type="match status" value="1"/>
</dbReference>
<dbReference type="PROSITE" id="PS51783">
    <property type="entry name" value="PH_BEACH"/>
    <property type="match status" value="1"/>
</dbReference>
<feature type="compositionally biased region" description="Gly residues" evidence="4">
    <location>
        <begin position="1064"/>
        <end position="1076"/>
    </location>
</feature>
<feature type="region of interest" description="Disordered" evidence="4">
    <location>
        <begin position="1364"/>
        <end position="1410"/>
    </location>
</feature>
<dbReference type="InterPro" id="IPR011993">
    <property type="entry name" value="PH-like_dom_sf"/>
</dbReference>
<dbReference type="InterPro" id="IPR000409">
    <property type="entry name" value="BEACH_dom"/>
</dbReference>
<dbReference type="SUPFAM" id="SSF49899">
    <property type="entry name" value="Concanavalin A-like lectins/glucanases"/>
    <property type="match status" value="1"/>
</dbReference>
<feature type="region of interest" description="Disordered" evidence="4">
    <location>
        <begin position="1060"/>
        <end position="1084"/>
    </location>
</feature>
<evidence type="ECO:0000256" key="2">
    <source>
        <dbReference type="ARBA" id="ARBA00022737"/>
    </source>
</evidence>
<dbReference type="FunFam" id="1.10.1540.10:FF:000002">
    <property type="entry name" value="WD repeat and FYVE domain containing 3"/>
    <property type="match status" value="1"/>
</dbReference>
<feature type="domain" description="BEACH" evidence="5">
    <location>
        <begin position="2077"/>
        <end position="2370"/>
    </location>
</feature>
<dbReference type="SUPFAM" id="SSF81837">
    <property type="entry name" value="BEACH domain"/>
    <property type="match status" value="1"/>
</dbReference>
<dbReference type="Gene3D" id="2.60.120.200">
    <property type="match status" value="1"/>
</dbReference>
<organism evidence="7 8">
    <name type="scientific">Ascosphaera apis ARSEF 7405</name>
    <dbReference type="NCBI Taxonomy" id="392613"/>
    <lineage>
        <taxon>Eukaryota</taxon>
        <taxon>Fungi</taxon>
        <taxon>Dikarya</taxon>
        <taxon>Ascomycota</taxon>
        <taxon>Pezizomycotina</taxon>
        <taxon>Eurotiomycetes</taxon>
        <taxon>Eurotiomycetidae</taxon>
        <taxon>Onygenales</taxon>
        <taxon>Ascosphaeraceae</taxon>
        <taxon>Ascosphaera</taxon>
    </lineage>
</organism>
<feature type="compositionally biased region" description="Low complexity" evidence="4">
    <location>
        <begin position="1395"/>
        <end position="1409"/>
    </location>
</feature>
<dbReference type="Pfam" id="PF23295">
    <property type="entry name" value="Arm_4"/>
    <property type="match status" value="1"/>
</dbReference>
<comment type="caution">
    <text evidence="7">The sequence shown here is derived from an EMBL/GenBank/DDBJ whole genome shotgun (WGS) entry which is preliminary data.</text>
</comment>
<dbReference type="EMBL" id="AZGZ01000018">
    <property type="protein sequence ID" value="KZZ90065.1"/>
    <property type="molecule type" value="Genomic_DNA"/>
</dbReference>
<dbReference type="InterPro" id="IPR051944">
    <property type="entry name" value="BEACH_domain_protein"/>
</dbReference>
<dbReference type="CDD" id="cd06071">
    <property type="entry name" value="Beach"/>
    <property type="match status" value="1"/>
</dbReference>
<dbReference type="InterPro" id="IPR023362">
    <property type="entry name" value="PH-BEACH_dom"/>
</dbReference>
<keyword evidence="8" id="KW-1185">Reference proteome</keyword>
<feature type="compositionally biased region" description="Polar residues" evidence="4">
    <location>
        <begin position="889"/>
        <end position="898"/>
    </location>
</feature>
<dbReference type="InterPro" id="IPR036372">
    <property type="entry name" value="BEACH_dom_sf"/>
</dbReference>